<keyword evidence="4" id="KW-0808">Transferase</keyword>
<dbReference type="NCBIfam" id="TIGR00726">
    <property type="entry name" value="peptidoglycan editing factor PgeF"/>
    <property type="match status" value="1"/>
</dbReference>
<name>A0A085GND4_EWIA3</name>
<dbReference type="OrthoDB" id="4279at2"/>
<dbReference type="GO" id="GO:0005507">
    <property type="term" value="F:copper ion binding"/>
    <property type="evidence" value="ECO:0007669"/>
    <property type="project" value="TreeGrafter"/>
</dbReference>
<dbReference type="Gene3D" id="3.60.140.10">
    <property type="entry name" value="CNF1/YfiH-like putative cysteine hydrolases"/>
    <property type="match status" value="1"/>
</dbReference>
<dbReference type="GO" id="GO:0017061">
    <property type="term" value="F:S-methyl-5-thioadenosine phosphorylase activity"/>
    <property type="evidence" value="ECO:0007669"/>
    <property type="project" value="UniProtKB-EC"/>
</dbReference>
<dbReference type="FunFam" id="3.60.140.10:FF:000001">
    <property type="entry name" value="Polyphenol oxidase"/>
    <property type="match status" value="1"/>
</dbReference>
<evidence type="ECO:0000256" key="5">
    <source>
        <dbReference type="ARBA" id="ARBA00022723"/>
    </source>
</evidence>
<dbReference type="GeneID" id="78383231"/>
<dbReference type="eggNOG" id="COG1496">
    <property type="taxonomic scope" value="Bacteria"/>
</dbReference>
<keyword evidence="5" id="KW-0479">Metal-binding</keyword>
<dbReference type="GO" id="GO:0016491">
    <property type="term" value="F:oxidoreductase activity"/>
    <property type="evidence" value="ECO:0007669"/>
    <property type="project" value="UniProtKB-KW"/>
</dbReference>
<evidence type="ECO:0000256" key="6">
    <source>
        <dbReference type="ARBA" id="ARBA00022801"/>
    </source>
</evidence>
<keyword evidence="6" id="KW-0378">Hydrolase</keyword>
<evidence type="ECO:0000256" key="8">
    <source>
        <dbReference type="ARBA" id="ARBA00023002"/>
    </source>
</evidence>
<keyword evidence="9" id="KW-0186">Copper</keyword>
<proteinExistence type="inferred from homology"/>
<evidence type="ECO:0000256" key="2">
    <source>
        <dbReference type="ARBA" id="ARBA00001947"/>
    </source>
</evidence>
<accession>A0A085GND4</accession>
<comment type="catalytic activity">
    <reaction evidence="10">
        <text>adenosine + H2O + H(+) = inosine + NH4(+)</text>
        <dbReference type="Rhea" id="RHEA:24408"/>
        <dbReference type="ChEBI" id="CHEBI:15377"/>
        <dbReference type="ChEBI" id="CHEBI:15378"/>
        <dbReference type="ChEBI" id="CHEBI:16335"/>
        <dbReference type="ChEBI" id="CHEBI:17596"/>
        <dbReference type="ChEBI" id="CHEBI:28938"/>
        <dbReference type="EC" id="3.5.4.4"/>
    </reaction>
    <physiologicalReaction direction="left-to-right" evidence="10">
        <dbReference type="Rhea" id="RHEA:24409"/>
    </physiologicalReaction>
</comment>
<dbReference type="GO" id="GO:0016787">
    <property type="term" value="F:hydrolase activity"/>
    <property type="evidence" value="ECO:0007669"/>
    <property type="project" value="UniProtKB-KW"/>
</dbReference>
<dbReference type="SUPFAM" id="SSF64438">
    <property type="entry name" value="CNF1/YfiH-like putative cysteine hydrolases"/>
    <property type="match status" value="1"/>
</dbReference>
<gene>
    <name evidence="14" type="ORF">GEAM_0472</name>
</gene>
<dbReference type="EMBL" id="JMPJ01000020">
    <property type="protein sequence ID" value="KFC85229.1"/>
    <property type="molecule type" value="Genomic_DNA"/>
</dbReference>
<keyword evidence="15" id="KW-1185">Reference proteome</keyword>
<protein>
    <recommendedName>
        <fullName evidence="13">Purine nucleoside phosphorylase</fullName>
    </recommendedName>
</protein>
<evidence type="ECO:0000256" key="3">
    <source>
        <dbReference type="ARBA" id="ARBA00007353"/>
    </source>
</evidence>
<evidence type="ECO:0000256" key="1">
    <source>
        <dbReference type="ARBA" id="ARBA00000553"/>
    </source>
</evidence>
<dbReference type="CDD" id="cd16833">
    <property type="entry name" value="YfiH"/>
    <property type="match status" value="1"/>
</dbReference>
<evidence type="ECO:0000256" key="4">
    <source>
        <dbReference type="ARBA" id="ARBA00022679"/>
    </source>
</evidence>
<dbReference type="AlphaFoldDB" id="A0A085GND4"/>
<dbReference type="STRING" id="910964.GEAM_0472"/>
<comment type="caution">
    <text evidence="14">The sequence shown here is derived from an EMBL/GenBank/DDBJ whole genome shotgun (WGS) entry which is preliminary data.</text>
</comment>
<dbReference type="Proteomes" id="UP000028640">
    <property type="component" value="Unassembled WGS sequence"/>
</dbReference>
<dbReference type="Pfam" id="PF02578">
    <property type="entry name" value="Cu-oxidase_4"/>
    <property type="match status" value="1"/>
</dbReference>
<evidence type="ECO:0000256" key="7">
    <source>
        <dbReference type="ARBA" id="ARBA00022833"/>
    </source>
</evidence>
<evidence type="ECO:0000256" key="11">
    <source>
        <dbReference type="ARBA" id="ARBA00048968"/>
    </source>
</evidence>
<evidence type="ECO:0000313" key="15">
    <source>
        <dbReference type="Proteomes" id="UP000028640"/>
    </source>
</evidence>
<dbReference type="InterPro" id="IPR003730">
    <property type="entry name" value="Cu_polyphenol_OxRdtase"/>
</dbReference>
<comment type="cofactor">
    <cofactor evidence="2">
        <name>Zn(2+)</name>
        <dbReference type="ChEBI" id="CHEBI:29105"/>
    </cofactor>
</comment>
<dbReference type="NCBIfam" id="NF007998">
    <property type="entry name" value="PRK10723.1"/>
    <property type="match status" value="1"/>
</dbReference>
<dbReference type="RefSeq" id="WP_034787750.1">
    <property type="nucleotide sequence ID" value="NZ_JMPJ01000020.1"/>
</dbReference>
<reference evidence="14 15" key="1">
    <citation type="submission" date="2014-05" db="EMBL/GenBank/DDBJ databases">
        <title>ATOL: Assembling a taxonomically balanced genome-scale reconstruction of the evolutionary history of the Enterobacteriaceae.</title>
        <authorList>
            <person name="Plunkett G.III."/>
            <person name="Neeno-Eckwall E.C."/>
            <person name="Glasner J.D."/>
            <person name="Perna N.T."/>
        </authorList>
    </citation>
    <scope>NUCLEOTIDE SEQUENCE [LARGE SCALE GENOMIC DNA]</scope>
    <source>
        <strain evidence="14 15">ATCC 33852</strain>
    </source>
</reference>
<keyword evidence="7" id="KW-0862">Zinc</keyword>
<comment type="catalytic activity">
    <reaction evidence="11">
        <text>adenosine + phosphate = alpha-D-ribose 1-phosphate + adenine</text>
        <dbReference type="Rhea" id="RHEA:27642"/>
        <dbReference type="ChEBI" id="CHEBI:16335"/>
        <dbReference type="ChEBI" id="CHEBI:16708"/>
        <dbReference type="ChEBI" id="CHEBI:43474"/>
        <dbReference type="ChEBI" id="CHEBI:57720"/>
        <dbReference type="EC" id="2.4.2.1"/>
    </reaction>
    <physiologicalReaction direction="left-to-right" evidence="11">
        <dbReference type="Rhea" id="RHEA:27643"/>
    </physiologicalReaction>
</comment>
<keyword evidence="8" id="KW-0560">Oxidoreductase</keyword>
<comment type="catalytic activity">
    <reaction evidence="1">
        <text>inosine + phosphate = alpha-D-ribose 1-phosphate + hypoxanthine</text>
        <dbReference type="Rhea" id="RHEA:27646"/>
        <dbReference type="ChEBI" id="CHEBI:17368"/>
        <dbReference type="ChEBI" id="CHEBI:17596"/>
        <dbReference type="ChEBI" id="CHEBI:43474"/>
        <dbReference type="ChEBI" id="CHEBI:57720"/>
        <dbReference type="EC" id="2.4.2.1"/>
    </reaction>
    <physiologicalReaction direction="left-to-right" evidence="1">
        <dbReference type="Rhea" id="RHEA:27647"/>
    </physiologicalReaction>
</comment>
<dbReference type="InterPro" id="IPR038371">
    <property type="entry name" value="Cu_polyphenol_OxRdtase_sf"/>
</dbReference>
<dbReference type="PANTHER" id="PTHR30616">
    <property type="entry name" value="UNCHARACTERIZED PROTEIN YFIH"/>
    <property type="match status" value="1"/>
</dbReference>
<dbReference type="InterPro" id="IPR011324">
    <property type="entry name" value="Cytotoxic_necrot_fac-like_cat"/>
</dbReference>
<evidence type="ECO:0000256" key="10">
    <source>
        <dbReference type="ARBA" id="ARBA00047989"/>
    </source>
</evidence>
<sequence length="245" mass="26628">MRDLILPQWPQPASVRSCVTTRHGGVSQPPYDSLNLGLHVGDDPKSVLANRQRLVELAELPAAPHWLEQVHGTQVIRLTQNTSQETTFVADAVYTQEPGVVCCVMTADCLPVLFTTKSGDEVAAAHAGWRGLCAGILENTLDEFAAAPSDIMALLGPAIGPQQFEVGVEVRDAFMAIDPLAAQAFVPKGQKFLADIYQLARLRLRASGVTDIYGGEFCTVSDSTNFYSYRREVTTGRLASLIWLI</sequence>
<organism evidence="14 15">
    <name type="scientific">Ewingella americana (strain ATCC 33852 / DSM 4580 / CCUG 14506 / JCM 5911 / LMG 7869 / NCTC 12157 / CDC 1468-78)</name>
    <dbReference type="NCBI Taxonomy" id="910964"/>
    <lineage>
        <taxon>Bacteria</taxon>
        <taxon>Pseudomonadati</taxon>
        <taxon>Pseudomonadota</taxon>
        <taxon>Gammaproteobacteria</taxon>
        <taxon>Enterobacterales</taxon>
        <taxon>Yersiniaceae</taxon>
        <taxon>Ewingella</taxon>
    </lineage>
</organism>
<evidence type="ECO:0000313" key="14">
    <source>
        <dbReference type="EMBL" id="KFC85229.1"/>
    </source>
</evidence>
<comment type="similarity">
    <text evidence="3 13">Belongs to the purine nucleoside phosphorylase YfiH/LACC1 family.</text>
</comment>
<comment type="catalytic activity">
    <reaction evidence="12">
        <text>S-methyl-5'-thioadenosine + phosphate = 5-(methylsulfanyl)-alpha-D-ribose 1-phosphate + adenine</text>
        <dbReference type="Rhea" id="RHEA:11852"/>
        <dbReference type="ChEBI" id="CHEBI:16708"/>
        <dbReference type="ChEBI" id="CHEBI:17509"/>
        <dbReference type="ChEBI" id="CHEBI:43474"/>
        <dbReference type="ChEBI" id="CHEBI:58533"/>
        <dbReference type="EC" id="2.4.2.28"/>
    </reaction>
    <physiologicalReaction direction="left-to-right" evidence="12">
        <dbReference type="Rhea" id="RHEA:11853"/>
    </physiologicalReaction>
</comment>
<evidence type="ECO:0000256" key="13">
    <source>
        <dbReference type="RuleBase" id="RU361274"/>
    </source>
</evidence>
<evidence type="ECO:0000256" key="9">
    <source>
        <dbReference type="ARBA" id="ARBA00023008"/>
    </source>
</evidence>
<dbReference type="PANTHER" id="PTHR30616:SF2">
    <property type="entry name" value="PURINE NUCLEOSIDE PHOSPHORYLASE LACC1"/>
    <property type="match status" value="1"/>
</dbReference>
<evidence type="ECO:0000256" key="12">
    <source>
        <dbReference type="ARBA" id="ARBA00049893"/>
    </source>
</evidence>